<dbReference type="Proteomes" id="UP000316316">
    <property type="component" value="Unassembled WGS sequence"/>
</dbReference>
<evidence type="ECO:0000313" key="4">
    <source>
        <dbReference type="Proteomes" id="UP000316316"/>
    </source>
</evidence>
<evidence type="ECO:0000313" key="3">
    <source>
        <dbReference type="EMBL" id="TRZ33659.1"/>
    </source>
</evidence>
<dbReference type="GO" id="GO:0004519">
    <property type="term" value="F:endonuclease activity"/>
    <property type="evidence" value="ECO:0007669"/>
    <property type="project" value="UniProtKB-KW"/>
</dbReference>
<evidence type="ECO:0000259" key="1">
    <source>
        <dbReference type="Pfam" id="PF04471"/>
    </source>
</evidence>
<accession>A0A8B5W3Y5</accession>
<dbReference type="GO" id="GO:0003677">
    <property type="term" value="F:DNA binding"/>
    <property type="evidence" value="ECO:0007669"/>
    <property type="project" value="InterPro"/>
</dbReference>
<feature type="domain" description="Novel STAND NTPase 3" evidence="2">
    <location>
        <begin position="187"/>
        <end position="354"/>
    </location>
</feature>
<dbReference type="Gene3D" id="3.40.1350.10">
    <property type="match status" value="1"/>
</dbReference>
<keyword evidence="3" id="KW-0255">Endonuclease</keyword>
<dbReference type="InterPro" id="IPR007560">
    <property type="entry name" value="Restrct_endonuc_IV_Mrr"/>
</dbReference>
<evidence type="ECO:0000259" key="2">
    <source>
        <dbReference type="Pfam" id="PF20720"/>
    </source>
</evidence>
<dbReference type="Pfam" id="PF20720">
    <property type="entry name" value="nSTAND3"/>
    <property type="match status" value="1"/>
</dbReference>
<organism evidence="3 4">
    <name type="scientific">Enterococcus avium</name>
    <name type="common">Streptococcus avium</name>
    <dbReference type="NCBI Taxonomy" id="33945"/>
    <lineage>
        <taxon>Bacteria</taxon>
        <taxon>Bacillati</taxon>
        <taxon>Bacillota</taxon>
        <taxon>Bacilli</taxon>
        <taxon>Lactobacillales</taxon>
        <taxon>Enterococcaceae</taxon>
        <taxon>Enterococcus</taxon>
    </lineage>
</organism>
<comment type="caution">
    <text evidence="3">The sequence shown here is derived from an EMBL/GenBank/DDBJ whole genome shotgun (WGS) entry which is preliminary data.</text>
</comment>
<dbReference type="Pfam" id="PF04471">
    <property type="entry name" value="Mrr_cat"/>
    <property type="match status" value="1"/>
</dbReference>
<proteinExistence type="predicted"/>
<name>A0A8B5W3Y5_ENTAV</name>
<reference evidence="3 4" key="1">
    <citation type="submission" date="2017-10" db="EMBL/GenBank/DDBJ databases">
        <title>FDA dAtabase for Regulatory Grade micrObial Sequences (FDA-ARGOS): Supporting development and validation of Infectious Disease Dx tests.</title>
        <authorList>
            <person name="Campos J."/>
            <person name="Goldberg B."/>
            <person name="Tallon L.J."/>
            <person name="Sadzewicz L."/>
            <person name="Sengamalay N."/>
            <person name="Ott S."/>
            <person name="Godinez A."/>
            <person name="Nagaraj S."/>
            <person name="Vyas G."/>
            <person name="Aluvathingal J."/>
            <person name="Nadendla S."/>
            <person name="Geyer C."/>
            <person name="Nandy P."/>
            <person name="Hobson J."/>
            <person name="Sichtig H."/>
        </authorList>
    </citation>
    <scope>NUCLEOTIDE SEQUENCE [LARGE SCALE GENOMIC DNA]</scope>
    <source>
        <strain evidence="3 4">FDAARGOS_185</strain>
    </source>
</reference>
<dbReference type="AlphaFoldDB" id="A0A8B5W3Y5"/>
<gene>
    <name evidence="3" type="ORF">AUF17_06020</name>
</gene>
<sequence length="801" mass="95223">MDIGIRADGLTTTEFENFAIEITKKKFNTPSLHSFKEGKDDGIDGIDDIESPKIIVQAKRWQVKKNHKTAVRLLKEEIDKLLSAKVKYGWKTKFRYVIVTSMGLTPAGLKEIRDYANEKLPQVIPSDDYIIFASSLTTLSQDKGFKDIFETYGLIEKSFSKVLKKQKMDSIELESKDYFSELDFNYFVETIFLGEAYHTLQREHILLIQGPAGIGKTTTCAMLGNLFSNNNENKFDVIVRKVEDIDNVLELYNNNYRNNSKRNLFIVFDDFLGRNKFDVGERILQDVKKLYSASKNSNNIFICLNSRTQILQNAKTTNFEFQKLIDEKFTEEKNFIIDLSKYSEIDKAHIFRKTFEKKRSILKEFDKRELEEKYDLLRGKNWRKIINHRNYFPRLVELIVNNFKESGENFYDYVVHFLNHPTNLYDNLFDNLELEEKYLLFSLLMFDNCPVEEEWLKKSFNTLDLDPTFNLKKSLQKLDGSWITFTKESFDSEAKVDFLNPSIIDFLNDKMNNLIKMRKNIINRSVYLHQLSKQCNKITALRLEAPHKDFFTRLLNDWNEFNDKTEFIGEKMIAIICLDKYDTYEMEFREHLRTYDGIYRLNKYSNGWGEIILQIYFSENTKLKKDFLLALEDEKIVDNILNSHNLNSEDLDNIVRNINEIVDEISWLDEKYYASCVENLDFYFKFRDKKIELLQEFLDDENSLEDIDFINDPNNFDLDFEVDSQTYEFIDRVNKMLNDEYEWKDIASAELNYWDLKRNLSEYLQREHDYRSYEDDAYDRWKDSQLEERVTIESILNKPLS</sequence>
<dbReference type="RefSeq" id="WP_144324694.1">
    <property type="nucleotide sequence ID" value="NZ_PDXQ01000001.1"/>
</dbReference>
<dbReference type="SUPFAM" id="SSF52540">
    <property type="entry name" value="P-loop containing nucleoside triphosphate hydrolases"/>
    <property type="match status" value="2"/>
</dbReference>
<dbReference type="Gene3D" id="3.40.50.300">
    <property type="entry name" value="P-loop containing nucleotide triphosphate hydrolases"/>
    <property type="match status" value="1"/>
</dbReference>
<dbReference type="InterPro" id="IPR049050">
    <property type="entry name" value="nSTAND3"/>
</dbReference>
<feature type="domain" description="Restriction endonuclease type IV Mrr" evidence="1">
    <location>
        <begin position="10"/>
        <end position="79"/>
    </location>
</feature>
<protein>
    <submittedName>
        <fullName evidence="3">Restriction endonuclease</fullName>
    </submittedName>
</protein>
<dbReference type="GO" id="GO:0009307">
    <property type="term" value="P:DNA restriction-modification system"/>
    <property type="evidence" value="ECO:0007669"/>
    <property type="project" value="InterPro"/>
</dbReference>
<keyword evidence="3" id="KW-0540">Nuclease</keyword>
<dbReference type="InterPro" id="IPR011856">
    <property type="entry name" value="tRNA_endonuc-like_dom_sf"/>
</dbReference>
<keyword evidence="3" id="KW-0378">Hydrolase</keyword>
<dbReference type="EMBL" id="PDXQ01000001">
    <property type="protein sequence ID" value="TRZ33659.1"/>
    <property type="molecule type" value="Genomic_DNA"/>
</dbReference>
<dbReference type="InterPro" id="IPR027417">
    <property type="entry name" value="P-loop_NTPase"/>
</dbReference>